<sequence length="78" mass="8837">MASATALLAMAYANRALYSQDQKAEKRSNTNEWKNSSANKEEEENKKKKQLFGGWKISSHEDDNTTIKKQDVATDTKL</sequence>
<dbReference type="AlphaFoldDB" id="A9NKN7"/>
<evidence type="ECO:0000313" key="2">
    <source>
        <dbReference type="EMBL" id="ABK21198.1"/>
    </source>
</evidence>
<feature type="region of interest" description="Disordered" evidence="1">
    <location>
        <begin position="18"/>
        <end position="78"/>
    </location>
</feature>
<feature type="compositionally biased region" description="Basic and acidic residues" evidence="1">
    <location>
        <begin position="58"/>
        <end position="78"/>
    </location>
</feature>
<organism evidence="2">
    <name type="scientific">Picea sitchensis</name>
    <name type="common">Sitka spruce</name>
    <name type="synonym">Pinus sitchensis</name>
    <dbReference type="NCBI Taxonomy" id="3332"/>
    <lineage>
        <taxon>Eukaryota</taxon>
        <taxon>Viridiplantae</taxon>
        <taxon>Streptophyta</taxon>
        <taxon>Embryophyta</taxon>
        <taxon>Tracheophyta</taxon>
        <taxon>Spermatophyta</taxon>
        <taxon>Pinopsida</taxon>
        <taxon>Pinidae</taxon>
        <taxon>Conifers I</taxon>
        <taxon>Pinales</taxon>
        <taxon>Pinaceae</taxon>
        <taxon>Picea</taxon>
    </lineage>
</organism>
<dbReference type="EMBL" id="EF081817">
    <property type="protein sequence ID" value="ABK21198.1"/>
    <property type="molecule type" value="mRNA"/>
</dbReference>
<accession>A9NKN7</accession>
<evidence type="ECO:0000256" key="1">
    <source>
        <dbReference type="SAM" id="MobiDB-lite"/>
    </source>
</evidence>
<reference evidence="2" key="1">
    <citation type="journal article" date="2008" name="BMC Genomics">
        <title>A conifer genomics resource of 200,000 spruce (Picea spp.) ESTs and 6,464 high-quality, sequence-finished full-length cDNAs for Sitka spruce (Picea sitchensis).</title>
        <authorList>
            <person name="Ralph S.G."/>
            <person name="Chun H.J."/>
            <person name="Kolosova N."/>
            <person name="Cooper D."/>
            <person name="Oddy C."/>
            <person name="Ritland C.E."/>
            <person name="Kirkpatrick R."/>
            <person name="Moore R."/>
            <person name="Barber S."/>
            <person name="Holt R.A."/>
            <person name="Jones S.J."/>
            <person name="Marra M.A."/>
            <person name="Douglas C.J."/>
            <person name="Ritland K."/>
            <person name="Bohlmann J."/>
        </authorList>
    </citation>
    <scope>NUCLEOTIDE SEQUENCE</scope>
    <source>
        <tissue evidence="2">Bark</tissue>
    </source>
</reference>
<name>A9NKN7_PICSI</name>
<proteinExistence type="evidence at transcript level"/>
<protein>
    <submittedName>
        <fullName evidence="2">Uncharacterized protein</fullName>
    </submittedName>
</protein>